<keyword evidence="1" id="KW-0812">Transmembrane</keyword>
<evidence type="ECO:0000256" key="1">
    <source>
        <dbReference type="SAM" id="Phobius"/>
    </source>
</evidence>
<dbReference type="Gene3D" id="3.30.70.1430">
    <property type="entry name" value="Multidrug efflux transporter AcrB pore domain"/>
    <property type="match status" value="1"/>
</dbReference>
<dbReference type="PANTHER" id="PTHR32063:SF18">
    <property type="entry name" value="CATION EFFLUX SYSTEM PROTEIN"/>
    <property type="match status" value="1"/>
</dbReference>
<dbReference type="AlphaFoldDB" id="H6RFR6"/>
<dbReference type="Gene3D" id="1.20.1640.10">
    <property type="entry name" value="Multidrug efflux transporter AcrB transmembrane domain"/>
    <property type="match status" value="1"/>
</dbReference>
<organism evidence="2">
    <name type="scientific">uncultured Flavobacteriia bacterium</name>
    <dbReference type="NCBI Taxonomy" id="212695"/>
    <lineage>
        <taxon>Bacteria</taxon>
        <taxon>Pseudomonadati</taxon>
        <taxon>Bacteroidota</taxon>
        <taxon>Flavobacteriia</taxon>
        <taxon>environmental samples</taxon>
    </lineage>
</organism>
<gene>
    <name evidence="2" type="ORF">VIS_S3CBB10011</name>
</gene>
<reference evidence="2" key="1">
    <citation type="journal article" date="2012" name="Environ. Microbiol.">
        <title>Genomic content of uncultured Bacteroidetes from contrasting oceanic provinces in the North Atlantic Ocean.</title>
        <authorList>
            <person name="Gomez-Pereira P.R."/>
            <person name="Schuler M."/>
            <person name="Fuchs B.M."/>
            <person name="Bennke C."/>
            <person name="Teeling H."/>
            <person name="Waldmann J."/>
            <person name="Richter M."/>
            <person name="Barbe V."/>
            <person name="Bataille E."/>
            <person name="Glockner F.O."/>
            <person name="Amann R."/>
        </authorList>
    </citation>
    <scope>NUCLEOTIDE SEQUENCE</scope>
</reference>
<dbReference type="SUPFAM" id="SSF82714">
    <property type="entry name" value="Multidrug efflux transporter AcrB TolC docking domain, DN and DC subdomains"/>
    <property type="match status" value="1"/>
</dbReference>
<feature type="transmembrane region" description="Helical" evidence="1">
    <location>
        <begin position="268"/>
        <end position="292"/>
    </location>
</feature>
<dbReference type="SUPFAM" id="SSF82866">
    <property type="entry name" value="Multidrug efflux transporter AcrB transmembrane domain"/>
    <property type="match status" value="1"/>
</dbReference>
<feature type="transmembrane region" description="Helical" evidence="1">
    <location>
        <begin position="216"/>
        <end position="235"/>
    </location>
</feature>
<dbReference type="GO" id="GO:0005886">
    <property type="term" value="C:plasma membrane"/>
    <property type="evidence" value="ECO:0007669"/>
    <property type="project" value="TreeGrafter"/>
</dbReference>
<reference evidence="2" key="2">
    <citation type="submission" date="2012-02" db="EMBL/GenBank/DDBJ databases">
        <authorList>
            <person name="Genoscope - CEA"/>
        </authorList>
    </citation>
    <scope>NUCLEOTIDE SEQUENCE</scope>
</reference>
<dbReference type="PRINTS" id="PR00702">
    <property type="entry name" value="ACRIFLAVINRP"/>
</dbReference>
<dbReference type="InterPro" id="IPR027463">
    <property type="entry name" value="AcrB_DN_DC_subdom"/>
</dbReference>
<accession>H6RFR6</accession>
<dbReference type="Gene3D" id="3.30.2090.10">
    <property type="entry name" value="Multidrug efflux transporter AcrB TolC docking domain, DN and DC subdomains"/>
    <property type="match status" value="1"/>
</dbReference>
<evidence type="ECO:0000313" key="2">
    <source>
        <dbReference type="EMBL" id="CCF99877.1"/>
    </source>
</evidence>
<keyword evidence="1" id="KW-1133">Transmembrane helix</keyword>
<feature type="transmembrane region" description="Helical" evidence="1">
    <location>
        <begin position="242"/>
        <end position="262"/>
    </location>
</feature>
<dbReference type="GO" id="GO:0042910">
    <property type="term" value="F:xenobiotic transmembrane transporter activity"/>
    <property type="evidence" value="ECO:0007669"/>
    <property type="project" value="TreeGrafter"/>
</dbReference>
<keyword evidence="1" id="KW-0472">Membrane</keyword>
<dbReference type="InterPro" id="IPR001036">
    <property type="entry name" value="Acrflvin-R"/>
</dbReference>
<feature type="transmembrane region" description="Helical" evidence="1">
    <location>
        <begin position="312"/>
        <end position="335"/>
    </location>
</feature>
<sequence>MPDGVVGPFVNSDFGDTVAILIGVESEKSSYSEIQEYIGILENSIRRIPATSKIDKLGYWSDEIQVTTSSAKLALYNIQLNNIINILKSQNTIKYAGYIESDYSKINLHTTGLFREIDQIKNQQIGETIEGSIIRLKDIATVERKKQDPTKYIRINGKESNTMLLSLQAQSGYNIVDYGKEVDRVITESKKLLPSDLNITIINNQPETVKEAVDDFLREFIIAVVAVIMVIMILLPFRVAMIASFAIPISVGMTFSFLNLFGFELQQVSLAALIVVLGMVVDDAVVVIDNYISKLDAGMKRFDAAWKAASEFSMPMISSALTIIAAFLPLIFLLTGDTGEFIYSLPITIAIATTCSLIVAFFLTPFLAFLFIKKGLKKDEKEEENKKRSFPCLILFKSTLIG</sequence>
<feature type="transmembrane region" description="Helical" evidence="1">
    <location>
        <begin position="341"/>
        <end position="372"/>
    </location>
</feature>
<dbReference type="Gene3D" id="3.30.70.1320">
    <property type="entry name" value="Multidrug efflux transporter AcrB pore domain like"/>
    <property type="match status" value="1"/>
</dbReference>
<dbReference type="PANTHER" id="PTHR32063">
    <property type="match status" value="1"/>
</dbReference>
<proteinExistence type="predicted"/>
<dbReference type="Pfam" id="PF00873">
    <property type="entry name" value="ACR_tran"/>
    <property type="match status" value="1"/>
</dbReference>
<name>H6RFR6_9BACT</name>
<protein>
    <submittedName>
        <fullName evidence="2">Acriflavin resistance protein</fullName>
    </submittedName>
</protein>
<dbReference type="EMBL" id="FO117592">
    <property type="protein sequence ID" value="CCF99877.1"/>
    <property type="molecule type" value="Genomic_DNA"/>
</dbReference>
<dbReference type="SUPFAM" id="SSF82693">
    <property type="entry name" value="Multidrug efflux transporter AcrB pore domain, PN1, PN2, PC1 and PC2 subdomains"/>
    <property type="match status" value="1"/>
</dbReference>